<dbReference type="Pfam" id="PF13635">
    <property type="entry name" value="DUF4143"/>
    <property type="match status" value="1"/>
</dbReference>
<feature type="domain" description="AAA" evidence="1">
    <location>
        <begin position="20"/>
        <end position="149"/>
    </location>
</feature>
<dbReference type="PANTHER" id="PTHR33295:SF20">
    <property type="entry name" value="ATPASE"/>
    <property type="match status" value="1"/>
</dbReference>
<evidence type="ECO:0000313" key="7">
    <source>
        <dbReference type="Proteomes" id="UP000540014"/>
    </source>
</evidence>
<evidence type="ECO:0000313" key="3">
    <source>
        <dbReference type="EMBL" id="MDB7982315.1"/>
    </source>
</evidence>
<feature type="domain" description="DUF4143" evidence="2">
    <location>
        <begin position="199"/>
        <end position="346"/>
    </location>
</feature>
<reference evidence="5 6" key="1">
    <citation type="submission" date="2018-08" db="EMBL/GenBank/DDBJ databases">
        <title>A genome reference for cultivated species of the human gut microbiota.</title>
        <authorList>
            <person name="Zou Y."/>
            <person name="Xue W."/>
            <person name="Luo G."/>
        </authorList>
    </citation>
    <scope>NUCLEOTIDE SEQUENCE [LARGE SCALE GENOMIC DNA]</scope>
    <source>
        <strain evidence="5 6">TF08-11</strain>
    </source>
</reference>
<name>A0A3E3DVF3_9FIRM</name>
<dbReference type="InterPro" id="IPR041682">
    <property type="entry name" value="AAA_14"/>
</dbReference>
<keyword evidence="5" id="KW-0547">Nucleotide-binding</keyword>
<evidence type="ECO:0000259" key="2">
    <source>
        <dbReference type="Pfam" id="PF13635"/>
    </source>
</evidence>
<dbReference type="GO" id="GO:0005524">
    <property type="term" value="F:ATP binding"/>
    <property type="evidence" value="ECO:0007669"/>
    <property type="project" value="UniProtKB-KW"/>
</dbReference>
<dbReference type="AlphaFoldDB" id="A0A3E3DVF3"/>
<comment type="caution">
    <text evidence="5">The sequence shown here is derived from an EMBL/GenBank/DDBJ whole genome shotgun (WGS) entry which is preliminary data.</text>
</comment>
<dbReference type="RefSeq" id="WP_117447165.1">
    <property type="nucleotide sequence ID" value="NZ_CALZNX010000017.1"/>
</dbReference>
<dbReference type="Pfam" id="PF13173">
    <property type="entry name" value="AAA_14"/>
    <property type="match status" value="1"/>
</dbReference>
<evidence type="ECO:0000313" key="5">
    <source>
        <dbReference type="EMBL" id="RGD73267.1"/>
    </source>
</evidence>
<dbReference type="InterPro" id="IPR025420">
    <property type="entry name" value="DUF4143"/>
</dbReference>
<dbReference type="EMBL" id="JABAFR010000053">
    <property type="protein sequence ID" value="NME45540.1"/>
    <property type="molecule type" value="Genomic_DNA"/>
</dbReference>
<dbReference type="PANTHER" id="PTHR33295">
    <property type="entry name" value="ATPASE"/>
    <property type="match status" value="1"/>
</dbReference>
<protein>
    <submittedName>
        <fullName evidence="5">ATP-binding protein</fullName>
    </submittedName>
</protein>
<proteinExistence type="predicted"/>
<accession>A0A3E3DVF3</accession>
<dbReference type="Proteomes" id="UP001212981">
    <property type="component" value="Unassembled WGS sequence"/>
</dbReference>
<dbReference type="SUPFAM" id="SSF52540">
    <property type="entry name" value="P-loop containing nucleoside triphosphate hydrolases"/>
    <property type="match status" value="1"/>
</dbReference>
<evidence type="ECO:0000313" key="4">
    <source>
        <dbReference type="EMBL" id="NME45540.1"/>
    </source>
</evidence>
<dbReference type="Proteomes" id="UP000260721">
    <property type="component" value="Unassembled WGS sequence"/>
</dbReference>
<dbReference type="EMBL" id="JAQLXO010000007">
    <property type="protein sequence ID" value="MDB7982315.1"/>
    <property type="molecule type" value="Genomic_DNA"/>
</dbReference>
<reference evidence="3" key="3">
    <citation type="submission" date="2023-01" db="EMBL/GenBank/DDBJ databases">
        <title>Human gut microbiome strain richness.</title>
        <authorList>
            <person name="Chen-Liaw A."/>
        </authorList>
    </citation>
    <scope>NUCLEOTIDE SEQUENCE</scope>
    <source>
        <strain evidence="3">D8_m1001271B151109d0_201107</strain>
    </source>
</reference>
<reference evidence="4 7" key="2">
    <citation type="submission" date="2020-04" db="EMBL/GenBank/DDBJ databases">
        <authorList>
            <person name="Hitch T.C.A."/>
            <person name="Wylensek D."/>
            <person name="Clavel T."/>
        </authorList>
    </citation>
    <scope>NUCLEOTIDE SEQUENCE [LARGE SCALE GENOMIC DNA]</scope>
    <source>
        <strain evidence="4 7">BSM-383-APC-22F</strain>
    </source>
</reference>
<dbReference type="InterPro" id="IPR027417">
    <property type="entry name" value="P-loop_NTPase"/>
</dbReference>
<dbReference type="EMBL" id="QUSK01000033">
    <property type="protein sequence ID" value="RGD73267.1"/>
    <property type="molecule type" value="Genomic_DNA"/>
</dbReference>
<evidence type="ECO:0000259" key="1">
    <source>
        <dbReference type="Pfam" id="PF13173"/>
    </source>
</evidence>
<gene>
    <name evidence="5" type="ORF">DXC78_11595</name>
    <name evidence="4" type="ORF">HF861_11780</name>
    <name evidence="3" type="ORF">PND82_05730</name>
</gene>
<keyword evidence="5" id="KW-0067">ATP-binding</keyword>
<evidence type="ECO:0000313" key="6">
    <source>
        <dbReference type="Proteomes" id="UP000260721"/>
    </source>
</evidence>
<organism evidence="5 6">
    <name type="scientific">Faecalicoccus pleomorphus</name>
    <dbReference type="NCBI Taxonomy" id="1323"/>
    <lineage>
        <taxon>Bacteria</taxon>
        <taxon>Bacillati</taxon>
        <taxon>Bacillota</taxon>
        <taxon>Erysipelotrichia</taxon>
        <taxon>Erysipelotrichales</taxon>
        <taxon>Erysipelotrichaceae</taxon>
        <taxon>Faecalicoccus</taxon>
    </lineage>
</organism>
<dbReference type="Proteomes" id="UP000540014">
    <property type="component" value="Unassembled WGS sequence"/>
</dbReference>
<sequence length="400" mass="46793">MIPRPYYLDLLNRYKDLPLVKILAGIRRCGKSTILEMFCENLIQSGIGKDHIIQRRYTSEDFDNGMTDKDMYKDIKKEIKDGKKYYLLLDEVQEVTDWEKAINSLLENFSTDIYVTGSNSKLMSREISTYLSGRYVEIPVYTLSFSEYLVFKERTGLSKKDLLMEYIRTGGFPIIADHDLDERSSYQIVEGIYNSVITNDITKRFNIKNYDLFNRVVKFIVENVGKTFSANTIVKYLKSEGRSLTIESIYNYLEWLEKAFVIYRCSRYDLQGKSVLKTQEKFYLADSSLKYCILGFNPRSIAAMLENIVYFELLRKGYSVFIGKNETKEIDFVGVKQDKRIYVQVCRRLPDDSDREINNLLELSDNFPKYVVTMDEMDVGNVHGVQIVHLMDFLLMDSYE</sequence>